<reference evidence="8" key="1">
    <citation type="submission" date="2021-01" db="EMBL/GenBank/DDBJ databases">
        <authorList>
            <person name="Corre E."/>
            <person name="Pelletier E."/>
            <person name="Niang G."/>
            <person name="Scheremetjew M."/>
            <person name="Finn R."/>
            <person name="Kale V."/>
            <person name="Holt S."/>
            <person name="Cochrane G."/>
            <person name="Meng A."/>
            <person name="Brown T."/>
            <person name="Cohen L."/>
        </authorList>
    </citation>
    <scope>NUCLEOTIDE SEQUENCE</scope>
</reference>
<dbReference type="PANTHER" id="PTHR47992">
    <property type="entry name" value="PROTEIN PHOSPHATASE"/>
    <property type="match status" value="1"/>
</dbReference>
<evidence type="ECO:0000259" key="7">
    <source>
        <dbReference type="PROSITE" id="PS51746"/>
    </source>
</evidence>
<accession>A0A7S1F8M0</accession>
<dbReference type="InterPro" id="IPR036457">
    <property type="entry name" value="PPM-type-like_dom_sf"/>
</dbReference>
<proteinExistence type="inferred from homology"/>
<evidence type="ECO:0000256" key="3">
    <source>
        <dbReference type="ARBA" id="ARBA00022801"/>
    </source>
</evidence>
<dbReference type="PROSITE" id="PS51746">
    <property type="entry name" value="PPM_2"/>
    <property type="match status" value="1"/>
</dbReference>
<evidence type="ECO:0000256" key="2">
    <source>
        <dbReference type="ARBA" id="ARBA00022723"/>
    </source>
</evidence>
<dbReference type="EMBL" id="HBFQ01037173">
    <property type="protein sequence ID" value="CAD8851883.1"/>
    <property type="molecule type" value="Transcribed_RNA"/>
</dbReference>
<evidence type="ECO:0000256" key="4">
    <source>
        <dbReference type="ARBA" id="ARBA00022912"/>
    </source>
</evidence>
<dbReference type="InterPro" id="IPR015655">
    <property type="entry name" value="PP2C"/>
</dbReference>
<comment type="subcellular location">
    <subcellularLocation>
        <location evidence="1">Membrane</location>
        <topology evidence="1">Peripheral membrane protein</topology>
    </subcellularLocation>
</comment>
<dbReference type="AlphaFoldDB" id="A0A7S1F8M0"/>
<dbReference type="SUPFAM" id="SSF81606">
    <property type="entry name" value="PP2C-like"/>
    <property type="match status" value="1"/>
</dbReference>
<keyword evidence="3 5" id="KW-0378">Hydrolase</keyword>
<name>A0A7S1F8M0_NOCSC</name>
<dbReference type="GO" id="GO:0004722">
    <property type="term" value="F:protein serine/threonine phosphatase activity"/>
    <property type="evidence" value="ECO:0007669"/>
    <property type="project" value="InterPro"/>
</dbReference>
<dbReference type="Pfam" id="PF00481">
    <property type="entry name" value="PP2C"/>
    <property type="match status" value="1"/>
</dbReference>
<comment type="similarity">
    <text evidence="5">Belongs to the PP2C family.</text>
</comment>
<keyword evidence="4 5" id="KW-0904">Protein phosphatase</keyword>
<protein>
    <recommendedName>
        <fullName evidence="7">PPM-type phosphatase domain-containing protein</fullName>
    </recommendedName>
</protein>
<evidence type="ECO:0000256" key="6">
    <source>
        <dbReference type="SAM" id="MobiDB-lite"/>
    </source>
</evidence>
<dbReference type="InterPro" id="IPR000222">
    <property type="entry name" value="PP2C_BS"/>
</dbReference>
<feature type="compositionally biased region" description="Polar residues" evidence="6">
    <location>
        <begin position="26"/>
        <end position="43"/>
    </location>
</feature>
<dbReference type="GO" id="GO:0016020">
    <property type="term" value="C:membrane"/>
    <property type="evidence" value="ECO:0007669"/>
    <property type="project" value="UniProtKB-SubCell"/>
</dbReference>
<dbReference type="SMART" id="SM00332">
    <property type="entry name" value="PP2Cc"/>
    <property type="match status" value="1"/>
</dbReference>
<dbReference type="Gene3D" id="3.60.40.10">
    <property type="entry name" value="PPM-type phosphatase domain"/>
    <property type="match status" value="1"/>
</dbReference>
<dbReference type="GO" id="GO:0046872">
    <property type="term" value="F:metal ion binding"/>
    <property type="evidence" value="ECO:0007669"/>
    <property type="project" value="UniProtKB-KW"/>
</dbReference>
<feature type="domain" description="PPM-type phosphatase" evidence="7">
    <location>
        <begin position="243"/>
        <end position="544"/>
    </location>
</feature>
<gene>
    <name evidence="8" type="ORF">NSCI0253_LOCUS26233</name>
</gene>
<organism evidence="8">
    <name type="scientific">Noctiluca scintillans</name>
    <name type="common">Sea sparkle</name>
    <name type="synonym">Red tide dinoflagellate</name>
    <dbReference type="NCBI Taxonomy" id="2966"/>
    <lineage>
        <taxon>Eukaryota</taxon>
        <taxon>Sar</taxon>
        <taxon>Alveolata</taxon>
        <taxon>Dinophyceae</taxon>
        <taxon>Noctilucales</taxon>
        <taxon>Noctilucaceae</taxon>
        <taxon>Noctiluca</taxon>
    </lineage>
</organism>
<evidence type="ECO:0000256" key="5">
    <source>
        <dbReference type="RuleBase" id="RU003465"/>
    </source>
</evidence>
<evidence type="ECO:0000256" key="1">
    <source>
        <dbReference type="ARBA" id="ARBA00004170"/>
    </source>
</evidence>
<keyword evidence="2" id="KW-0479">Metal-binding</keyword>
<evidence type="ECO:0000313" key="8">
    <source>
        <dbReference type="EMBL" id="CAD8851883.1"/>
    </source>
</evidence>
<dbReference type="InterPro" id="IPR001932">
    <property type="entry name" value="PPM-type_phosphatase-like_dom"/>
</dbReference>
<dbReference type="PROSITE" id="PS01032">
    <property type="entry name" value="PPM_1"/>
    <property type="match status" value="1"/>
</dbReference>
<feature type="region of interest" description="Disordered" evidence="6">
    <location>
        <begin position="1"/>
        <end position="78"/>
    </location>
</feature>
<dbReference type="CDD" id="cd00143">
    <property type="entry name" value="PP2Cc"/>
    <property type="match status" value="1"/>
</dbReference>
<sequence length="544" mass="59528">MDSSMTSPPEFRFPPDSRGVRAGLPRSTSWQMEMSGRWSQQPAEMQAQYPVSQHLHPAPQEPQAARKPHAARVPDEVPQVSTERAAVFRRPVGWEPTYPSFHRLQDFRTLRNESLLTAGPSALRFPEEALSSTKSTWPEEAATVQEKLAATWDNVLNSMEAWFATNVFSVHGEETIIPSVEPRLQTQVQCHPFSWVACSTPSQELGEPNGSFGRVSGTQIQQPGMAPDNMTPKKVHDLLVSSQTHMASLKGVKKNSPMPNQDRAIYAKFGDGSVQLMGIFDGHGKDGHMVAELARDGLPRILLRMLPICGEGKVTSTQWNEVAARSFHDMHGVIEDLTSLSGDQAKSAHLPAVDGRASGTTATVAVLIHQQLLLAHVGDSSAVIGSRVRAREPGPWMAARLTRDHKFDLPEERARIEAAGAQVVPTEGCSRVYTPHQTWGAINMSRSFGDLHAHWQGVSAVPETTCVIAAWDPATQDAVLILASDGVWDVFTPKEAVEFVAQHRVTTLDVAAALTQEAHARWMSQSSASSEKYADDITAVVNFL</sequence>